<gene>
    <name evidence="7" type="primary">LOC104598224</name>
</gene>
<name>A0A1U8A171_NELNU</name>
<dbReference type="OMA" id="MAGDYGS"/>
<dbReference type="AlphaFoldDB" id="A0A1U8A171"/>
<evidence type="ECO:0000313" key="7">
    <source>
        <dbReference type="RefSeq" id="XP_010258458.1"/>
    </source>
</evidence>
<evidence type="ECO:0000256" key="1">
    <source>
        <dbReference type="ARBA" id="ARBA00006484"/>
    </source>
</evidence>
<sequence>MESKELEVSFPSDRPISSSLHLSTTRWWSEDTVAVVTGANKGIGFAMVKRLAEMGLTVILTSRDLSKGQQAVESLRAEGLYVEFSQLDVSDPGSIYAFVSWLNKQFGGLDILVNNAAVSFNDIGENSVEHALTVIRTNFYGPKLLTEALLPLFRRSPSISRILNVSSQLGLLNKVRNPAVRESLQEEGLSEDGIERMLREFLENVKKGTWMEQGWPEKWTDYSVSKLALNAYSRLQAKRYEGRGLSVNCFCPGFTRTSMTRGKGCHSAHVAAHIGTRIALLPPDELPTGKFFIQSTPSIYSKL</sequence>
<dbReference type="CDD" id="cd05324">
    <property type="entry name" value="carb_red_PTCR-like_SDR_c"/>
    <property type="match status" value="1"/>
</dbReference>
<proteinExistence type="inferred from homology"/>
<dbReference type="FunCoup" id="A0A1U8A171">
    <property type="interactions" value="458"/>
</dbReference>
<reference evidence="7" key="1">
    <citation type="submission" date="2025-08" db="UniProtKB">
        <authorList>
            <consortium name="RefSeq"/>
        </authorList>
    </citation>
    <scope>IDENTIFICATION</scope>
</reference>
<dbReference type="GO" id="GO:0016616">
    <property type="term" value="F:oxidoreductase activity, acting on the CH-OH group of donors, NAD or NADP as acceptor"/>
    <property type="evidence" value="ECO:0007669"/>
    <property type="project" value="InterPro"/>
</dbReference>
<dbReference type="PANTHER" id="PTHR43490">
    <property type="entry name" value="(+)-NEOMENTHOL DEHYDROGENASE"/>
    <property type="match status" value="1"/>
</dbReference>
<dbReference type="EC" id="1.1.1.-" evidence="5"/>
<dbReference type="FunFam" id="3.40.50.720:FF:000387">
    <property type="entry name" value="NAD(P)-binding Rossmann-fold superfamily protein"/>
    <property type="match status" value="1"/>
</dbReference>
<evidence type="ECO:0000256" key="2">
    <source>
        <dbReference type="ARBA" id="ARBA00022857"/>
    </source>
</evidence>
<evidence type="ECO:0000313" key="6">
    <source>
        <dbReference type="Proteomes" id="UP000189703"/>
    </source>
</evidence>
<dbReference type="InterPro" id="IPR002347">
    <property type="entry name" value="SDR_fam"/>
</dbReference>
<organism evidence="6 7">
    <name type="scientific">Nelumbo nucifera</name>
    <name type="common">Sacred lotus</name>
    <dbReference type="NCBI Taxonomy" id="4432"/>
    <lineage>
        <taxon>Eukaryota</taxon>
        <taxon>Viridiplantae</taxon>
        <taxon>Streptophyta</taxon>
        <taxon>Embryophyta</taxon>
        <taxon>Tracheophyta</taxon>
        <taxon>Spermatophyta</taxon>
        <taxon>Magnoliopsida</taxon>
        <taxon>Proteales</taxon>
        <taxon>Nelumbonaceae</taxon>
        <taxon>Nelumbo</taxon>
    </lineage>
</organism>
<keyword evidence="2 5" id="KW-0521">NADP</keyword>
<protein>
    <recommendedName>
        <fullName evidence="5">Short-chain dehydrogenase/reductase</fullName>
        <ecNumber evidence="5">1.1.1.-</ecNumber>
    </recommendedName>
</protein>
<dbReference type="Pfam" id="PF00106">
    <property type="entry name" value="adh_short"/>
    <property type="match status" value="2"/>
</dbReference>
<dbReference type="Gene3D" id="3.40.50.720">
    <property type="entry name" value="NAD(P)-binding Rossmann-like Domain"/>
    <property type="match status" value="1"/>
</dbReference>
<evidence type="ECO:0000256" key="4">
    <source>
        <dbReference type="RuleBase" id="RU000363"/>
    </source>
</evidence>
<dbReference type="eggNOG" id="KOG1208">
    <property type="taxonomic scope" value="Eukaryota"/>
</dbReference>
<keyword evidence="6" id="KW-1185">Reference proteome</keyword>
<dbReference type="PANTHER" id="PTHR43490:SF60">
    <property type="entry name" value="NAD(P)-BINDING ROSSMANN-FOLD SUPERFAMILY PROTEIN"/>
    <property type="match status" value="1"/>
</dbReference>
<keyword evidence="3 5" id="KW-0560">Oxidoreductase</keyword>
<evidence type="ECO:0000256" key="5">
    <source>
        <dbReference type="RuleBase" id="RU369024"/>
    </source>
</evidence>
<comment type="similarity">
    <text evidence="1 4">Belongs to the short-chain dehydrogenases/reductases (SDR) family.</text>
</comment>
<evidence type="ECO:0000256" key="3">
    <source>
        <dbReference type="ARBA" id="ARBA00023002"/>
    </source>
</evidence>
<dbReference type="KEGG" id="nnu:104598224"/>
<dbReference type="InterPro" id="IPR036291">
    <property type="entry name" value="NAD(P)-bd_dom_sf"/>
</dbReference>
<dbReference type="RefSeq" id="XP_010258458.1">
    <property type="nucleotide sequence ID" value="XM_010260156.1"/>
</dbReference>
<dbReference type="STRING" id="4432.A0A1U8A171"/>
<dbReference type="OrthoDB" id="1933717at2759"/>
<dbReference type="InterPro" id="IPR045313">
    <property type="entry name" value="CBR1-like"/>
</dbReference>
<dbReference type="GeneID" id="104598224"/>
<dbReference type="Proteomes" id="UP000189703">
    <property type="component" value="Unplaced"/>
</dbReference>
<dbReference type="SUPFAM" id="SSF51735">
    <property type="entry name" value="NAD(P)-binding Rossmann-fold domains"/>
    <property type="match status" value="1"/>
</dbReference>
<dbReference type="PRINTS" id="PR00080">
    <property type="entry name" value="SDRFAMILY"/>
</dbReference>
<accession>A0A1U8A171</accession>
<dbReference type="PRINTS" id="PR00081">
    <property type="entry name" value="GDHRDH"/>
</dbReference>